<dbReference type="Pfam" id="PF00249">
    <property type="entry name" value="Myb_DNA-binding"/>
    <property type="match status" value="1"/>
</dbReference>
<keyword evidence="5" id="KW-1185">Reference proteome</keyword>
<feature type="region of interest" description="Disordered" evidence="2">
    <location>
        <begin position="845"/>
        <end position="932"/>
    </location>
</feature>
<dbReference type="SUPFAM" id="SSF46689">
    <property type="entry name" value="Homeodomain-like"/>
    <property type="match status" value="1"/>
</dbReference>
<feature type="compositionally biased region" description="Basic and acidic residues" evidence="2">
    <location>
        <begin position="815"/>
        <end position="826"/>
    </location>
</feature>
<evidence type="ECO:0000259" key="3">
    <source>
        <dbReference type="PROSITE" id="PS51293"/>
    </source>
</evidence>
<feature type="region of interest" description="Disordered" evidence="2">
    <location>
        <begin position="1431"/>
        <end position="1455"/>
    </location>
</feature>
<sequence length="1731" mass="185057">MEIAKKGLVEYGRNWLAIARLVASKSESQCKNFYFNYKRRHNLDALLQQHKAKDPSRRRVRGERDLSQSESIASTLSAADDDGEQDISCGSGNEDESDGAENNSSDTESAPSPPVTCTTATNETATAEALESSELQDHATPESEEVKVETAIEPIQSPPRETHQQEDKPVKCPVQERQEAEIPASYMLMRNSPVTPQEADEQPVASVASHDSSATCSADEGEETRGGVLSPKPKLPSPHDVQLVSPPLRVAPLDLQQLKQRSTSIPHMMYGPSPPCSDAFSILQQQIKAVASEGVVVVAGSEGHGDQAATPKGPNGMALPKKESTDVEPRSSPLVFGNSPSGVNGRVPTYSGYSELTPVPALPTHLSPTLQPALRETGKNADSHRQPLLPGLQPAPHLLETTRQGTSRPCRLGSMPGPPPLIPSGKPTALPDKPTVIMGGSCIMQSMQGNPGYGHSAAHGRLAFPTDPGKTAMGSISLGTPRQADANKHSVSVIKQEQLSPRGQSDGSLSRSAADVSILRGPSSMPFQEGSITKGIPTNKIGLESSFSGYRGTISQQTIPADVLYKGTLSKLSETGSAGERQSSKAHILSDNNMIPLSAHTSIQKTGGEGVRSPHARDSSTIKRTYDMMEEGVYEGLFQKQQQEGLDTKERASVFGSILQGTPRLQMEVDEAFRRETKQIKREDTNLKAASDGTIQRSRPYEVVHTVKEAGRSIHEIMRGNGRPVVDSATLLHQHQRKTPEIPGSRTSHDLFLRGVKFEGSATGYTKHDVKSMLTGSMAIPGMPLPHLALLAPDVTGCGGDSSGDPTSCRNTWTPRDDSKPEDLSRLRGSAVCNSVLCGSVVRSATTHDASKSRTSPGSYEEHLANRRQPVSYPGSITRASPIVARSSEGGIGVGKVVSHERRTTPTSREGASSKSPAGTVGDRPSTHSSYDHPMRAVHADMYRGHMPMAFDTTALYPGLLSVPSGFLMSRPPTSSGRQHSPGPALPTTGYPALYHHHHHHHPFAESATAAALENRQTLLNDYITSQQMMRASEVSRGVPTREQPVSVSAYPLHHAGVLDLAQIPHHPMLVPQPGGSSTPPMDRITYMPGSSAAFSRPYTASPLSPGRASHLNTPPSNTVSNEVSTSWRSGMDLCGRYSKGSPSPASPRPRENVIQRPSIVQGLGKTVITSTESLVHGRSGPCQQVGSLTHGAAPALWSLGPDSSMVSVHNELYNKGKENKGEGSMSSRLASLVPDTGRGTFVSHLGKTGGGTPSALAYAEGKARGDQVKERVPPGGVPSCVWGESNGGKERTPMQRRPVSRHEQELRTHGKTTMTASTFINAIITRQIPSTASSTADVGGIQRPLAAPCDGIEIISPPTSPHLRAPYNRLDDCTVSWVRHDGRPPQQEAQKTHCVITLADHIHEIITKDYQMGVTQAPTMLQQNPAFSTTIMPTRTRPGKSPERNRTSPVNKEPCIEPISPPMMTMHDNEAIDSGLLVGRQSSPRLGPGPVASSCFHKVDQNTSPSVKYKKHEQSWKQAGAVPEMQSDAVGPLGLEAIIRRALMGNMEDGGYDDASEFVDGTSYGLAAQHSGPHTILHSALHPSSESRSHVAGPAPAPSIPGGKPKISLRPNSRKAKSPGPVGQVYGERPASASSVHSEGDCSRRTPLTHRTVEDRPSSTGSTHFPYNALSVRLPGSSAPAPPTVTTQSAAQVPPTSFPPRLPVQTQRTWENEPAPLLCADYEPLTDNDD</sequence>
<feature type="compositionally biased region" description="Basic and acidic residues" evidence="2">
    <location>
        <begin position="135"/>
        <end position="148"/>
    </location>
</feature>
<dbReference type="OMA" id="AVIPPMX"/>
<dbReference type="PROSITE" id="PS51293">
    <property type="entry name" value="SANT"/>
    <property type="match status" value="1"/>
</dbReference>
<feature type="compositionally biased region" description="Basic and acidic residues" evidence="2">
    <location>
        <begin position="51"/>
        <end position="67"/>
    </location>
</feature>
<dbReference type="PANTHER" id="PTHR13992:SF5">
    <property type="entry name" value="NUCLEAR RECEPTOR COREPRESSOR 1"/>
    <property type="match status" value="1"/>
</dbReference>
<evidence type="ECO:0000256" key="2">
    <source>
        <dbReference type="SAM" id="MobiDB-lite"/>
    </source>
</evidence>
<evidence type="ECO:0000313" key="4">
    <source>
        <dbReference type="Ensembl" id="ENSEBUP00000025861.1"/>
    </source>
</evidence>
<dbReference type="Gene3D" id="1.20.58.1880">
    <property type="match status" value="1"/>
</dbReference>
<feature type="region of interest" description="Disordered" evidence="2">
    <location>
        <begin position="50"/>
        <end position="148"/>
    </location>
</feature>
<feature type="compositionally biased region" description="Polar residues" evidence="2">
    <location>
        <begin position="68"/>
        <end position="77"/>
    </location>
</feature>
<protein>
    <recommendedName>
        <fullName evidence="3">SANT domain-containing protein</fullName>
    </recommendedName>
</protein>
<evidence type="ECO:0000313" key="5">
    <source>
        <dbReference type="Proteomes" id="UP000694388"/>
    </source>
</evidence>
<dbReference type="InterPro" id="IPR017884">
    <property type="entry name" value="SANT_dom"/>
</dbReference>
<feature type="region of interest" description="Disordered" evidence="2">
    <location>
        <begin position="799"/>
        <end position="826"/>
    </location>
</feature>
<feature type="region of interest" description="Disordered" evidence="2">
    <location>
        <begin position="480"/>
        <end position="512"/>
    </location>
</feature>
<dbReference type="Proteomes" id="UP000694388">
    <property type="component" value="Unplaced"/>
</dbReference>
<dbReference type="InterPro" id="IPR001005">
    <property type="entry name" value="SANT/Myb"/>
</dbReference>
<feature type="domain" description="SANT" evidence="3">
    <location>
        <begin position="1"/>
        <end position="42"/>
    </location>
</feature>
<comment type="similarity">
    <text evidence="1">Belongs to the N-CoR nuclear receptor corepressors family.</text>
</comment>
<proteinExistence type="inferred from homology"/>
<dbReference type="GO" id="GO:0003714">
    <property type="term" value="F:transcription corepressor activity"/>
    <property type="evidence" value="ECO:0007669"/>
    <property type="project" value="TreeGrafter"/>
</dbReference>
<name>A0A8C4R711_EPTBU</name>
<feature type="region of interest" description="Disordered" evidence="2">
    <location>
        <begin position="303"/>
        <end position="343"/>
    </location>
</feature>
<organism evidence="4 5">
    <name type="scientific">Eptatretus burgeri</name>
    <name type="common">Inshore hagfish</name>
    <dbReference type="NCBI Taxonomy" id="7764"/>
    <lineage>
        <taxon>Eukaryota</taxon>
        <taxon>Metazoa</taxon>
        <taxon>Chordata</taxon>
        <taxon>Craniata</taxon>
        <taxon>Vertebrata</taxon>
        <taxon>Cyclostomata</taxon>
        <taxon>Myxini</taxon>
        <taxon>Myxiniformes</taxon>
        <taxon>Myxinidae</taxon>
        <taxon>Eptatretinae</taxon>
        <taxon>Eptatretus</taxon>
    </lineage>
</organism>
<accession>A0A8C4R711</accession>
<feature type="region of interest" description="Disordered" evidence="2">
    <location>
        <begin position="1265"/>
        <end position="1310"/>
    </location>
</feature>
<feature type="region of interest" description="Disordered" evidence="2">
    <location>
        <begin position="1098"/>
        <end position="1126"/>
    </location>
</feature>
<feature type="compositionally biased region" description="Polar residues" evidence="2">
    <location>
        <begin position="804"/>
        <end position="814"/>
    </location>
</feature>
<feature type="compositionally biased region" description="Polar residues" evidence="2">
    <location>
        <begin position="100"/>
        <end position="110"/>
    </location>
</feature>
<dbReference type="GO" id="GO:0005654">
    <property type="term" value="C:nucleoplasm"/>
    <property type="evidence" value="ECO:0007669"/>
    <property type="project" value="UniProtKB-ARBA"/>
</dbReference>
<reference evidence="4" key="2">
    <citation type="submission" date="2025-09" db="UniProtKB">
        <authorList>
            <consortium name="Ensembl"/>
        </authorList>
    </citation>
    <scope>IDENTIFICATION</scope>
</reference>
<feature type="compositionally biased region" description="Polar residues" evidence="2">
    <location>
        <begin position="905"/>
        <end position="917"/>
    </location>
</feature>
<feature type="region of interest" description="Disordered" evidence="2">
    <location>
        <begin position="194"/>
        <end position="238"/>
    </location>
</feature>
<feature type="region of interest" description="Disordered" evidence="2">
    <location>
        <begin position="1577"/>
        <end position="1731"/>
    </location>
</feature>
<feature type="region of interest" description="Disordered" evidence="2">
    <location>
        <begin position="971"/>
        <end position="1003"/>
    </location>
</feature>
<feature type="compositionally biased region" description="Low complexity" evidence="2">
    <location>
        <begin position="118"/>
        <end position="133"/>
    </location>
</feature>
<dbReference type="InterPro" id="IPR051571">
    <property type="entry name" value="N-CoR_corepressor"/>
</dbReference>
<feature type="compositionally biased region" description="Polar residues" evidence="2">
    <location>
        <begin position="1111"/>
        <end position="1126"/>
    </location>
</feature>
<dbReference type="CDD" id="cd00167">
    <property type="entry name" value="SANT"/>
    <property type="match status" value="1"/>
</dbReference>
<dbReference type="GO" id="GO:0046966">
    <property type="term" value="F:nuclear thyroid hormone receptor binding"/>
    <property type="evidence" value="ECO:0007669"/>
    <property type="project" value="TreeGrafter"/>
</dbReference>
<dbReference type="GO" id="GO:0032991">
    <property type="term" value="C:protein-containing complex"/>
    <property type="evidence" value="ECO:0007669"/>
    <property type="project" value="UniProtKB-ARBA"/>
</dbReference>
<dbReference type="Ensembl" id="ENSEBUT00000026437.1">
    <property type="protein sequence ID" value="ENSEBUP00000025861.1"/>
    <property type="gene ID" value="ENSEBUG00000015909.1"/>
</dbReference>
<feature type="compositionally biased region" description="Polar residues" evidence="2">
    <location>
        <begin position="489"/>
        <end position="511"/>
    </location>
</feature>
<feature type="compositionally biased region" description="Polar residues" evidence="2">
    <location>
        <begin position="845"/>
        <end position="858"/>
    </location>
</feature>
<dbReference type="GO" id="GO:0000785">
    <property type="term" value="C:chromatin"/>
    <property type="evidence" value="ECO:0007669"/>
    <property type="project" value="TreeGrafter"/>
</dbReference>
<dbReference type="GO" id="GO:0000122">
    <property type="term" value="P:negative regulation of transcription by RNA polymerase II"/>
    <property type="evidence" value="ECO:0007669"/>
    <property type="project" value="TreeGrafter"/>
</dbReference>
<dbReference type="PANTHER" id="PTHR13992">
    <property type="entry name" value="NUCLEAR RECEPTOR CO-REPRESSOR RELATED NCOR"/>
    <property type="match status" value="1"/>
</dbReference>
<reference evidence="4" key="1">
    <citation type="submission" date="2025-08" db="UniProtKB">
        <authorList>
            <consortium name="Ensembl"/>
        </authorList>
    </citation>
    <scope>IDENTIFICATION</scope>
</reference>
<feature type="compositionally biased region" description="Basic and acidic residues" evidence="2">
    <location>
        <begin position="320"/>
        <end position="329"/>
    </location>
</feature>
<dbReference type="GeneTree" id="ENSGT00940000155093"/>
<feature type="compositionally biased region" description="Polar residues" evidence="2">
    <location>
        <begin position="1685"/>
        <end position="1696"/>
    </location>
</feature>
<dbReference type="InterPro" id="IPR009057">
    <property type="entry name" value="Homeodomain-like_sf"/>
</dbReference>
<evidence type="ECO:0000256" key="1">
    <source>
        <dbReference type="ARBA" id="ARBA00010097"/>
    </source>
</evidence>